<dbReference type="Gene3D" id="3.10.10.10">
    <property type="entry name" value="HIV Type 1 Reverse Transcriptase, subunit A, domain 1"/>
    <property type="match status" value="1"/>
</dbReference>
<dbReference type="InterPro" id="IPR043502">
    <property type="entry name" value="DNA/RNA_pol_sf"/>
</dbReference>
<keyword evidence="2" id="KW-1185">Reference proteome</keyword>
<dbReference type="Proteomes" id="UP001151760">
    <property type="component" value="Unassembled WGS sequence"/>
</dbReference>
<accession>A0ABQ5BXA3</accession>
<dbReference type="PANTHER" id="PTHR24559">
    <property type="entry name" value="TRANSPOSON TY3-I GAG-POL POLYPROTEIN"/>
    <property type="match status" value="1"/>
</dbReference>
<dbReference type="InterPro" id="IPR053134">
    <property type="entry name" value="RNA-dir_DNA_polymerase"/>
</dbReference>
<dbReference type="EMBL" id="BQNB010013673">
    <property type="protein sequence ID" value="GJT18874.1"/>
    <property type="molecule type" value="Genomic_DNA"/>
</dbReference>
<dbReference type="SUPFAM" id="SSF56672">
    <property type="entry name" value="DNA/RNA polymerases"/>
    <property type="match status" value="1"/>
</dbReference>
<reference evidence="1" key="2">
    <citation type="submission" date="2022-01" db="EMBL/GenBank/DDBJ databases">
        <authorList>
            <person name="Yamashiro T."/>
            <person name="Shiraishi A."/>
            <person name="Satake H."/>
            <person name="Nakayama K."/>
        </authorList>
    </citation>
    <scope>NUCLEOTIDE SEQUENCE</scope>
</reference>
<comment type="caution">
    <text evidence="1">The sequence shown here is derived from an EMBL/GenBank/DDBJ whole genome shotgun (WGS) entry which is preliminary data.</text>
</comment>
<proteinExistence type="predicted"/>
<evidence type="ECO:0008006" key="3">
    <source>
        <dbReference type="Google" id="ProtNLM"/>
    </source>
</evidence>
<reference evidence="1" key="1">
    <citation type="journal article" date="2022" name="Int. J. Mol. Sci.">
        <title>Draft Genome of Tanacetum Coccineum: Genomic Comparison of Closely Related Tanacetum-Family Plants.</title>
        <authorList>
            <person name="Yamashiro T."/>
            <person name="Shiraishi A."/>
            <person name="Nakayama K."/>
            <person name="Satake H."/>
        </authorList>
    </citation>
    <scope>NUCLEOTIDE SEQUENCE</scope>
</reference>
<gene>
    <name evidence="1" type="ORF">Tco_0877580</name>
</gene>
<dbReference type="PANTHER" id="PTHR24559:SF444">
    <property type="entry name" value="REVERSE TRANSCRIPTASE DOMAIN-CONTAINING PROTEIN"/>
    <property type="match status" value="1"/>
</dbReference>
<name>A0ABQ5BXA3_9ASTR</name>
<organism evidence="1 2">
    <name type="scientific">Tanacetum coccineum</name>
    <dbReference type="NCBI Taxonomy" id="301880"/>
    <lineage>
        <taxon>Eukaryota</taxon>
        <taxon>Viridiplantae</taxon>
        <taxon>Streptophyta</taxon>
        <taxon>Embryophyta</taxon>
        <taxon>Tracheophyta</taxon>
        <taxon>Spermatophyta</taxon>
        <taxon>Magnoliopsida</taxon>
        <taxon>eudicotyledons</taxon>
        <taxon>Gunneridae</taxon>
        <taxon>Pentapetalae</taxon>
        <taxon>asterids</taxon>
        <taxon>campanulids</taxon>
        <taxon>Asterales</taxon>
        <taxon>Asteraceae</taxon>
        <taxon>Asteroideae</taxon>
        <taxon>Anthemideae</taxon>
        <taxon>Anthemidinae</taxon>
        <taxon>Tanacetum</taxon>
    </lineage>
</organism>
<protein>
    <recommendedName>
        <fullName evidence="3">Reverse transcriptase domain-containing protein</fullName>
    </recommendedName>
</protein>
<evidence type="ECO:0000313" key="2">
    <source>
        <dbReference type="Proteomes" id="UP001151760"/>
    </source>
</evidence>
<evidence type="ECO:0000313" key="1">
    <source>
        <dbReference type="EMBL" id="GJT18874.1"/>
    </source>
</evidence>
<sequence length="143" mass="16008">MKPPLPPPSQGTYLPEVRTELKVCETNTANSSVDEPTELDVEEKSALVKVLKSHKRALAWKLSDIQGINPEFCTHKILMEEDYAPAVQHQRRVNPKIHDVIKKEVEKLLEAGMIYPISDSPWVSPIHCVPKKGGMICGSERGK</sequence>